<dbReference type="RefSeq" id="WP_005833449.1">
    <property type="nucleotide sequence ID" value="NZ_JNHN01000174.1"/>
</dbReference>
<dbReference type="InterPro" id="IPR005902">
    <property type="entry name" value="HU_DNA-bd_put"/>
</dbReference>
<dbReference type="PATRIC" id="fig|1339349.3.peg.2290"/>
<organism evidence="4 5">
    <name type="scientific">Bacteroides uniformis str. 3978 T3 ii</name>
    <dbReference type="NCBI Taxonomy" id="1339349"/>
    <lineage>
        <taxon>Bacteria</taxon>
        <taxon>Pseudomonadati</taxon>
        <taxon>Bacteroidota</taxon>
        <taxon>Bacteroidia</taxon>
        <taxon>Bacteroidales</taxon>
        <taxon>Bacteroidaceae</taxon>
        <taxon>Bacteroides</taxon>
    </lineage>
</organism>
<evidence type="ECO:0000259" key="3">
    <source>
        <dbReference type="Pfam" id="PF18291"/>
    </source>
</evidence>
<dbReference type="GeneID" id="99749675"/>
<comment type="caution">
    <text evidence="4">The sequence shown here is derived from an EMBL/GenBank/DDBJ whole genome shotgun (WGS) entry which is preliminary data.</text>
</comment>
<feature type="region of interest" description="Disordered" evidence="2">
    <location>
        <begin position="1"/>
        <end position="21"/>
    </location>
</feature>
<dbReference type="InterPro" id="IPR041607">
    <property type="entry name" value="HU-HIG"/>
</dbReference>
<feature type="compositionally biased region" description="Basic and acidic residues" evidence="2">
    <location>
        <begin position="1"/>
        <end position="11"/>
    </location>
</feature>
<evidence type="ECO:0000313" key="4">
    <source>
        <dbReference type="EMBL" id="KDS50187.1"/>
    </source>
</evidence>
<evidence type="ECO:0000256" key="1">
    <source>
        <dbReference type="ARBA" id="ARBA00023125"/>
    </source>
</evidence>
<gene>
    <name evidence="4" type="ORF">M094_1105</name>
</gene>
<evidence type="ECO:0000256" key="2">
    <source>
        <dbReference type="SAM" id="MobiDB-lite"/>
    </source>
</evidence>
<dbReference type="AlphaFoldDB" id="A0A078S2I3"/>
<name>A0A078S2I3_BACUN</name>
<dbReference type="EMBL" id="JNHN01000174">
    <property type="protein sequence ID" value="KDS50187.1"/>
    <property type="molecule type" value="Genomic_DNA"/>
</dbReference>
<proteinExistence type="predicted"/>
<protein>
    <submittedName>
        <fullName evidence="4">DNA-binding family protein</fullName>
    </submittedName>
</protein>
<reference evidence="4 5" key="1">
    <citation type="submission" date="2014-04" db="EMBL/GenBank/DDBJ databases">
        <authorList>
            <person name="Sears C."/>
            <person name="Carroll K."/>
            <person name="Sack B.R."/>
            <person name="Qadri F."/>
            <person name="Myers L.L."/>
            <person name="Chung G.-T."/>
            <person name="Escheverria P."/>
            <person name="Fraser C.M."/>
            <person name="Sadzewicz L."/>
            <person name="Shefchek K.A."/>
            <person name="Tallon L."/>
            <person name="Das S.P."/>
            <person name="Daugherty S."/>
            <person name="Mongodin E.F."/>
        </authorList>
    </citation>
    <scope>NUCLEOTIDE SEQUENCE [LARGE SCALE GENOMIC DNA]</scope>
    <source>
        <strain evidence="4 5">3978 T3 ii</strain>
    </source>
</reference>
<feature type="domain" description="HU" evidence="3">
    <location>
        <begin position="1"/>
        <end position="131"/>
    </location>
</feature>
<evidence type="ECO:0000313" key="5">
    <source>
        <dbReference type="Proteomes" id="UP000028013"/>
    </source>
</evidence>
<sequence length="214" mass="23999">MTTRYQMKEMPDLQGTGEPITYPKMVMTGQTGTRELAEYIAMTSGFSKGVTEGIICELGEALAHEMGMGRSVKIEGLGVFTPALSIYPDKEREQPQESTTKRNARSIYVSGVNFRTDKALIRETNHWCELERASWKPARSSKKYTPEQRLALAHQYLDKHAFLTVSIYRQLTGLVRSTATVELRKWAHTPGSGIDTSGIGSHKVYVKRKESVIP</sequence>
<keyword evidence="1 4" id="KW-0238">DNA-binding</keyword>
<dbReference type="SUPFAM" id="SSF47729">
    <property type="entry name" value="IHF-like DNA-binding proteins"/>
    <property type="match status" value="1"/>
</dbReference>
<dbReference type="InterPro" id="IPR010992">
    <property type="entry name" value="IHF-like_DNA-bd_dom_sf"/>
</dbReference>
<dbReference type="NCBIfam" id="TIGR01201">
    <property type="entry name" value="HU_rel"/>
    <property type="match status" value="1"/>
</dbReference>
<dbReference type="GO" id="GO:0003677">
    <property type="term" value="F:DNA binding"/>
    <property type="evidence" value="ECO:0007669"/>
    <property type="project" value="UniProtKB-KW"/>
</dbReference>
<accession>A0A078S2I3</accession>
<dbReference type="Pfam" id="PF18291">
    <property type="entry name" value="HU-HIG"/>
    <property type="match status" value="1"/>
</dbReference>
<dbReference type="Proteomes" id="UP000028013">
    <property type="component" value="Unassembled WGS sequence"/>
</dbReference>